<gene>
    <name evidence="8" type="primary">LOC116958156</name>
</gene>
<keyword evidence="3" id="KW-0832">Ubl conjugation</keyword>
<sequence length="557" mass="60010">MSSLYGVRAWKEWVQSLGASQHRRGEIEVRADPLSCTSIELSYGLCRFLREARRPNGRAYQPDSLYYLCLSLQHYLFEHKRIDNIFTDVYYSRFSEELSLLLQNWRPRLLPSGELHSRVEEEHLWQCKQLGAFSPAVLLSTLLFFNAKFFRLHSLEEHLALSFGHITKYHRKGTTTTTKSVCLCLYPATDAQREAERQASGYRRRRDEELWLLQPENVDNPLRCPVRLYEFYLSKCPEAAKSRNDVLYLQPELACVPDSPLWYAQRPLQPALLATMLARITSVRQVHCSTASSASTASASTASSASSPPATVTDAAAADGGGAERQRQEQEEEEQEEDPSLTLDRDLASPPVASPSPVAPPVAAAAAALPASPPALASPPAAPPAAAAAAPPVASAAAGGGAAASAAPASPASPPAAAAAATSVGGCGEESWLLHGGVGGATGGGDGGGGATGGGGRTPSQPQPRTVTPPPPPPLHGTEGPPTERRRRKCVKSPVVEVDEDEELMEELMEEAEVEAVARTGGRRRRKRRMVAFVVKALASRASGKDAKQNFSWHRRT</sequence>
<feature type="region of interest" description="Disordered" evidence="4">
    <location>
        <begin position="293"/>
        <end position="359"/>
    </location>
</feature>
<evidence type="ECO:0000256" key="4">
    <source>
        <dbReference type="SAM" id="MobiDB-lite"/>
    </source>
</evidence>
<feature type="region of interest" description="Disordered" evidence="4">
    <location>
        <begin position="372"/>
        <end position="494"/>
    </location>
</feature>
<dbReference type="AlphaFoldDB" id="A0AAJ7UHG2"/>
<dbReference type="Pfam" id="PF12012">
    <property type="entry name" value="DUF3504"/>
    <property type="match status" value="1"/>
</dbReference>
<evidence type="ECO:0000313" key="7">
    <source>
        <dbReference type="Proteomes" id="UP001318040"/>
    </source>
</evidence>
<feature type="compositionally biased region" description="Acidic residues" evidence="4">
    <location>
        <begin position="330"/>
        <end position="339"/>
    </location>
</feature>
<feature type="compositionally biased region" description="Low complexity" evidence="4">
    <location>
        <begin position="293"/>
        <end position="318"/>
    </location>
</feature>
<feature type="compositionally biased region" description="Pro residues" evidence="4">
    <location>
        <begin position="372"/>
        <end position="383"/>
    </location>
</feature>
<protein>
    <submittedName>
        <fullName evidence="8">Zinc finger MYM-type protein 3-like</fullName>
    </submittedName>
</protein>
<evidence type="ECO:0000259" key="6">
    <source>
        <dbReference type="Pfam" id="PF25561"/>
    </source>
</evidence>
<feature type="compositionally biased region" description="Gly residues" evidence="4">
    <location>
        <begin position="436"/>
        <end position="457"/>
    </location>
</feature>
<dbReference type="PANTHER" id="PTHR45736">
    <property type="entry name" value="ZINC FINGER MYM-TYPE PROTEIN"/>
    <property type="match status" value="1"/>
</dbReference>
<keyword evidence="7" id="KW-1185">Reference proteome</keyword>
<organism evidence="7 8">
    <name type="scientific">Petromyzon marinus</name>
    <name type="common">Sea lamprey</name>
    <dbReference type="NCBI Taxonomy" id="7757"/>
    <lineage>
        <taxon>Eukaryota</taxon>
        <taxon>Metazoa</taxon>
        <taxon>Chordata</taxon>
        <taxon>Craniata</taxon>
        <taxon>Vertebrata</taxon>
        <taxon>Cyclostomata</taxon>
        <taxon>Hyperoartia</taxon>
        <taxon>Petromyzontiformes</taxon>
        <taxon>Petromyzontidae</taxon>
        <taxon>Petromyzon</taxon>
    </lineage>
</organism>
<dbReference type="PANTHER" id="PTHR45736:SF1">
    <property type="entry name" value="WITHOUT CHILDREN, ISOFORM B"/>
    <property type="match status" value="1"/>
</dbReference>
<evidence type="ECO:0000259" key="5">
    <source>
        <dbReference type="Pfam" id="PF12012"/>
    </source>
</evidence>
<name>A0AAJ7UHG2_PETMA</name>
<dbReference type="RefSeq" id="XP_032836546.1">
    <property type="nucleotide sequence ID" value="XM_032980655.1"/>
</dbReference>
<evidence type="ECO:0000256" key="2">
    <source>
        <dbReference type="ARBA" id="ARBA00022553"/>
    </source>
</evidence>
<keyword evidence="1" id="KW-1017">Isopeptide bond</keyword>
<dbReference type="Proteomes" id="UP001318040">
    <property type="component" value="Chromosome 73"/>
</dbReference>
<feature type="domain" description="QRICH1-like" evidence="6">
    <location>
        <begin position="3"/>
        <end position="105"/>
    </location>
</feature>
<dbReference type="InterPro" id="IPR051284">
    <property type="entry name" value="ZnF_MYMT-QRICH1"/>
</dbReference>
<keyword evidence="2" id="KW-0597">Phosphoprotein</keyword>
<dbReference type="KEGG" id="pmrn:116958156"/>
<proteinExistence type="predicted"/>
<feature type="domain" description="ZMYM2-like/QRICH1 C-terminal" evidence="5">
    <location>
        <begin position="116"/>
        <end position="281"/>
    </location>
</feature>
<evidence type="ECO:0000313" key="8">
    <source>
        <dbReference type="RefSeq" id="XP_032836546.1"/>
    </source>
</evidence>
<accession>A0AAJ7UHG2</accession>
<reference evidence="8" key="1">
    <citation type="submission" date="2025-08" db="UniProtKB">
        <authorList>
            <consortium name="RefSeq"/>
        </authorList>
    </citation>
    <scope>IDENTIFICATION</scope>
    <source>
        <tissue evidence="8">Sperm</tissue>
    </source>
</reference>
<dbReference type="Pfam" id="PF25561">
    <property type="entry name" value="QRICH1"/>
    <property type="match status" value="1"/>
</dbReference>
<evidence type="ECO:0000256" key="3">
    <source>
        <dbReference type="ARBA" id="ARBA00022843"/>
    </source>
</evidence>
<evidence type="ECO:0000256" key="1">
    <source>
        <dbReference type="ARBA" id="ARBA00022499"/>
    </source>
</evidence>
<dbReference type="InterPro" id="IPR057926">
    <property type="entry name" value="QRICH1_dom"/>
</dbReference>
<dbReference type="InterPro" id="IPR021893">
    <property type="entry name" value="ZMYM2-like_C"/>
</dbReference>
<feature type="compositionally biased region" description="Low complexity" evidence="4">
    <location>
        <begin position="384"/>
        <end position="421"/>
    </location>
</feature>